<evidence type="ECO:0000313" key="1">
    <source>
        <dbReference type="EnsemblPlants" id="cds.evm.model.04.419"/>
    </source>
</evidence>
<dbReference type="AlphaFoldDB" id="A0A803PHD1"/>
<dbReference type="EnsemblPlants" id="evm.model.04.419">
    <property type="protein sequence ID" value="cds.evm.model.04.419"/>
    <property type="gene ID" value="evm.TU.04.419"/>
</dbReference>
<dbReference type="Gramene" id="evm.model.04.419">
    <property type="protein sequence ID" value="cds.evm.model.04.419"/>
    <property type="gene ID" value="evm.TU.04.419"/>
</dbReference>
<reference evidence="1" key="2">
    <citation type="submission" date="2021-03" db="UniProtKB">
        <authorList>
            <consortium name="EnsemblPlants"/>
        </authorList>
    </citation>
    <scope>IDENTIFICATION</scope>
</reference>
<protein>
    <submittedName>
        <fullName evidence="1">Uncharacterized protein</fullName>
    </submittedName>
</protein>
<accession>A0A803PHD1</accession>
<reference evidence="1" key="1">
    <citation type="submission" date="2018-11" db="EMBL/GenBank/DDBJ databases">
        <authorList>
            <person name="Grassa J C."/>
        </authorList>
    </citation>
    <scope>NUCLEOTIDE SEQUENCE [LARGE SCALE GENOMIC DNA]</scope>
</reference>
<keyword evidence="2" id="KW-1185">Reference proteome</keyword>
<sequence length="226" mass="24512">MLLVFRELQRADFQLNPTMDTNPPFVARLLLQIKCQCSCCSGGLGHQRGDCSLSSSVTVWDARGRVAASKLRGKIIKTPLVVGNGSKGKKALSPMPIDGAQQSIGRARKAWLPKVVSRRDYPRGVGLVGAVFVVNSEHMFVGYSKEPLDSDEVERNIGTKTMICALSKLTSQSARLTTWKAKSQLLDIALPLKIDVLIEDEGSAMGVQDDVLTPVEEDGVPPPQEP</sequence>
<evidence type="ECO:0000313" key="2">
    <source>
        <dbReference type="Proteomes" id="UP000596661"/>
    </source>
</evidence>
<proteinExistence type="predicted"/>
<name>A0A803PHD1_CANSA</name>
<dbReference type="Proteomes" id="UP000596661">
    <property type="component" value="Chromosome 4"/>
</dbReference>
<organism evidence="1 2">
    <name type="scientific">Cannabis sativa</name>
    <name type="common">Hemp</name>
    <name type="synonym">Marijuana</name>
    <dbReference type="NCBI Taxonomy" id="3483"/>
    <lineage>
        <taxon>Eukaryota</taxon>
        <taxon>Viridiplantae</taxon>
        <taxon>Streptophyta</taxon>
        <taxon>Embryophyta</taxon>
        <taxon>Tracheophyta</taxon>
        <taxon>Spermatophyta</taxon>
        <taxon>Magnoliopsida</taxon>
        <taxon>eudicotyledons</taxon>
        <taxon>Gunneridae</taxon>
        <taxon>Pentapetalae</taxon>
        <taxon>rosids</taxon>
        <taxon>fabids</taxon>
        <taxon>Rosales</taxon>
        <taxon>Cannabaceae</taxon>
        <taxon>Cannabis</taxon>
    </lineage>
</organism>
<dbReference type="EMBL" id="UZAU01000358">
    <property type="status" value="NOT_ANNOTATED_CDS"/>
    <property type="molecule type" value="Genomic_DNA"/>
</dbReference>